<keyword evidence="1" id="KW-0695">RNA-directed DNA polymerase</keyword>
<dbReference type="GO" id="GO:0003964">
    <property type="term" value="F:RNA-directed DNA polymerase activity"/>
    <property type="evidence" value="ECO:0007669"/>
    <property type="project" value="UniProtKB-KW"/>
</dbReference>
<dbReference type="Proteomes" id="UP000634136">
    <property type="component" value="Unassembled WGS sequence"/>
</dbReference>
<dbReference type="OrthoDB" id="1434627at2759"/>
<name>A0A834T324_9FABA</name>
<reference evidence="1" key="1">
    <citation type="submission" date="2020-09" db="EMBL/GenBank/DDBJ databases">
        <title>Genome-Enabled Discovery of Anthraquinone Biosynthesis in Senna tora.</title>
        <authorList>
            <person name="Kang S.-H."/>
            <person name="Pandey R.P."/>
            <person name="Lee C.-M."/>
            <person name="Sim J.-S."/>
            <person name="Jeong J.-T."/>
            <person name="Choi B.-S."/>
            <person name="Jung M."/>
            <person name="Ginzburg D."/>
            <person name="Zhao K."/>
            <person name="Won S.Y."/>
            <person name="Oh T.-J."/>
            <person name="Yu Y."/>
            <person name="Kim N.-H."/>
            <person name="Lee O.R."/>
            <person name="Lee T.-H."/>
            <person name="Bashyal P."/>
            <person name="Kim T.-S."/>
            <person name="Lee W.-H."/>
            <person name="Kawkins C."/>
            <person name="Kim C.-K."/>
            <person name="Kim J.S."/>
            <person name="Ahn B.O."/>
            <person name="Rhee S.Y."/>
            <person name="Sohng J.K."/>
        </authorList>
    </citation>
    <scope>NUCLEOTIDE SEQUENCE</scope>
    <source>
        <tissue evidence="1">Leaf</tissue>
    </source>
</reference>
<sequence length="388" mass="44389">MDCDGEMDENLATLVWDDDKGKEIGKHTLIGKLLTNKSLNRGIVRSMIQKGWNIHDGLEISEPWESKKNFHDVELYLSPYWLQFHGVPLDGLNRKNAEILGAKVGRLVAVEDPLKDGKIDLEVIESGLRLNMKNFNTFVTIVAFLVMIAEDKNENKKGKESGMLGDTAVEDMIEVRSINECEVKKAEDIRRVNRRIEFQEANVGKVGKLIKRTDGVKVSDVFERIKKAVHREEDKFVRKGSGEEGVIKCRVESSVEVGLHFEDVRFSTRRSPLKIMAKSPVRNVLDDDNIEEPTINLGYFVEMPEDNKIKENVHLMELITDNKLMTDFEKVSFKRHADDPSSPVMHKKTKMDTLCVNEEIFNSGTGEMLRNKRKGRNRKKDLIGMEEF</sequence>
<dbReference type="AlphaFoldDB" id="A0A834T324"/>
<proteinExistence type="predicted"/>
<protein>
    <submittedName>
        <fullName evidence="1">Reverse transcriptase</fullName>
    </submittedName>
</protein>
<comment type="caution">
    <text evidence="1">The sequence shown here is derived from an EMBL/GenBank/DDBJ whole genome shotgun (WGS) entry which is preliminary data.</text>
</comment>
<organism evidence="1 2">
    <name type="scientific">Senna tora</name>
    <dbReference type="NCBI Taxonomy" id="362788"/>
    <lineage>
        <taxon>Eukaryota</taxon>
        <taxon>Viridiplantae</taxon>
        <taxon>Streptophyta</taxon>
        <taxon>Embryophyta</taxon>
        <taxon>Tracheophyta</taxon>
        <taxon>Spermatophyta</taxon>
        <taxon>Magnoliopsida</taxon>
        <taxon>eudicotyledons</taxon>
        <taxon>Gunneridae</taxon>
        <taxon>Pentapetalae</taxon>
        <taxon>rosids</taxon>
        <taxon>fabids</taxon>
        <taxon>Fabales</taxon>
        <taxon>Fabaceae</taxon>
        <taxon>Caesalpinioideae</taxon>
        <taxon>Cassia clade</taxon>
        <taxon>Senna</taxon>
    </lineage>
</organism>
<gene>
    <name evidence="1" type="ORF">G2W53_034681</name>
</gene>
<keyword evidence="1" id="KW-0548">Nucleotidyltransferase</keyword>
<keyword evidence="1" id="KW-0808">Transferase</keyword>
<accession>A0A834T324</accession>
<evidence type="ECO:0000313" key="2">
    <source>
        <dbReference type="Proteomes" id="UP000634136"/>
    </source>
</evidence>
<evidence type="ECO:0000313" key="1">
    <source>
        <dbReference type="EMBL" id="KAF7813705.1"/>
    </source>
</evidence>
<keyword evidence="2" id="KW-1185">Reference proteome</keyword>
<dbReference type="EMBL" id="JAAIUW010000010">
    <property type="protein sequence ID" value="KAF7813705.1"/>
    <property type="molecule type" value="Genomic_DNA"/>
</dbReference>